<organism evidence="4 5">
    <name type="scientific">Panacagrimonas perspica</name>
    <dbReference type="NCBI Taxonomy" id="381431"/>
    <lineage>
        <taxon>Bacteria</taxon>
        <taxon>Pseudomonadati</taxon>
        <taxon>Pseudomonadota</taxon>
        <taxon>Gammaproteobacteria</taxon>
        <taxon>Nevskiales</taxon>
        <taxon>Nevskiaceae</taxon>
        <taxon>Panacagrimonas</taxon>
    </lineage>
</organism>
<protein>
    <submittedName>
        <fullName evidence="4">2,4-dienoyl-CoA reductase-like NADH-dependent reductase (Old Yellow Enzyme family)</fullName>
    </submittedName>
</protein>
<accession>A0A4R7PFS4</accession>
<evidence type="ECO:0000256" key="2">
    <source>
        <dbReference type="ARBA" id="ARBA00023002"/>
    </source>
</evidence>
<name>A0A4R7PFS4_9GAMM</name>
<gene>
    <name evidence="4" type="ORF">DFR24_1619</name>
</gene>
<keyword evidence="5" id="KW-1185">Reference proteome</keyword>
<evidence type="ECO:0000259" key="3">
    <source>
        <dbReference type="Pfam" id="PF00724"/>
    </source>
</evidence>
<dbReference type="Pfam" id="PF00724">
    <property type="entry name" value="Oxidored_FMN"/>
    <property type="match status" value="1"/>
</dbReference>
<evidence type="ECO:0000313" key="5">
    <source>
        <dbReference type="Proteomes" id="UP000295341"/>
    </source>
</evidence>
<evidence type="ECO:0000313" key="4">
    <source>
        <dbReference type="EMBL" id="TDU32230.1"/>
    </source>
</evidence>
<proteinExistence type="predicted"/>
<dbReference type="RefSeq" id="WP_133880747.1">
    <property type="nucleotide sequence ID" value="NZ_MWIN01000050.1"/>
</dbReference>
<reference evidence="4 5" key="1">
    <citation type="submission" date="2019-03" db="EMBL/GenBank/DDBJ databases">
        <title>Genomic Encyclopedia of Type Strains, Phase IV (KMG-IV): sequencing the most valuable type-strain genomes for metagenomic binning, comparative biology and taxonomic classification.</title>
        <authorList>
            <person name="Goeker M."/>
        </authorList>
    </citation>
    <scope>NUCLEOTIDE SEQUENCE [LARGE SCALE GENOMIC DNA]</scope>
    <source>
        <strain evidence="4 5">DSM 26377</strain>
    </source>
</reference>
<dbReference type="InterPro" id="IPR001155">
    <property type="entry name" value="OxRdtase_FMN_N"/>
</dbReference>
<keyword evidence="2" id="KW-0560">Oxidoreductase</keyword>
<dbReference type="AlphaFoldDB" id="A0A4R7PFS4"/>
<dbReference type="EMBL" id="SOBT01000008">
    <property type="protein sequence ID" value="TDU32230.1"/>
    <property type="molecule type" value="Genomic_DNA"/>
</dbReference>
<dbReference type="GO" id="GO:0016491">
    <property type="term" value="F:oxidoreductase activity"/>
    <property type="evidence" value="ECO:0007669"/>
    <property type="project" value="UniProtKB-KW"/>
</dbReference>
<dbReference type="GO" id="GO:0010181">
    <property type="term" value="F:FMN binding"/>
    <property type="evidence" value="ECO:0007669"/>
    <property type="project" value="InterPro"/>
</dbReference>
<comment type="caution">
    <text evidence="4">The sequence shown here is derived from an EMBL/GenBank/DDBJ whole genome shotgun (WGS) entry which is preliminary data.</text>
</comment>
<sequence>MTVSIQSELRLPCGAVLKNRLAKAAMTEGLADSMNRVTERHYRLYERWAKNGFGLMLTGNVHGDRRQLERPGNIVIDGNGGLDELRKLARIGTRDGAHFWMQINHPGRQTSAGINAKPLAPSAITLPMPLAAPGEAQEMTVAQIKDVTRRFVHVATTAREAGFTGVQIHAAHGYLFSNFLSPLANHRQDEYGGSLENRARVLMETLAATRKAVGADFPISVKLNSADFQRGGFGPEESMQVVRWLSDAGLDLLEISGGNYEQMQMVGMGDEAAATGRKVSASTAAREAYFLDYAKQVRPLVKMPLMITGGMRSLSVMDESLASGDCDVVGVGRPICTDPEDCGAKLLRGEATGLPAMERQLSLPRDAFGPDTDDATHKVLESFGQLGWYCLQLIRMGDGKEPNLDMSLAEALAGYEANETATLGAWNRP</sequence>
<dbReference type="CDD" id="cd04733">
    <property type="entry name" value="OYE_like_2_FMN"/>
    <property type="match status" value="1"/>
</dbReference>
<dbReference type="InterPro" id="IPR051799">
    <property type="entry name" value="NADH_flavin_oxidoreductase"/>
</dbReference>
<dbReference type="InterPro" id="IPR013785">
    <property type="entry name" value="Aldolase_TIM"/>
</dbReference>
<feature type="domain" description="NADH:flavin oxidoreductase/NADH oxidase N-terminal" evidence="3">
    <location>
        <begin position="16"/>
        <end position="340"/>
    </location>
</feature>
<dbReference type="Proteomes" id="UP000295341">
    <property type="component" value="Unassembled WGS sequence"/>
</dbReference>
<dbReference type="OrthoDB" id="8523426at2"/>
<evidence type="ECO:0000256" key="1">
    <source>
        <dbReference type="ARBA" id="ARBA00022630"/>
    </source>
</evidence>
<keyword evidence="1" id="KW-0285">Flavoprotein</keyword>
<dbReference type="SUPFAM" id="SSF51395">
    <property type="entry name" value="FMN-linked oxidoreductases"/>
    <property type="match status" value="1"/>
</dbReference>
<dbReference type="PANTHER" id="PTHR43656:SF2">
    <property type="entry name" value="BINDING OXIDOREDUCTASE, PUTATIVE (AFU_ORTHOLOGUE AFUA_2G08260)-RELATED"/>
    <property type="match status" value="1"/>
</dbReference>
<dbReference type="PANTHER" id="PTHR43656">
    <property type="entry name" value="BINDING OXIDOREDUCTASE, PUTATIVE (AFU_ORTHOLOGUE AFUA_2G08260)-RELATED"/>
    <property type="match status" value="1"/>
</dbReference>
<dbReference type="Gene3D" id="3.20.20.70">
    <property type="entry name" value="Aldolase class I"/>
    <property type="match status" value="1"/>
</dbReference>